<gene>
    <name evidence="1" type="ORF">BHM03_00004162</name>
</gene>
<accession>A0A445MAB5</accession>
<name>A0A445MAB5_ENSVE</name>
<dbReference type="EMBL" id="KV875503">
    <property type="protein sequence ID" value="RZR71202.1"/>
    <property type="molecule type" value="Genomic_DNA"/>
</dbReference>
<organism evidence="1">
    <name type="scientific">Ensete ventricosum</name>
    <name type="common">Abyssinian banana</name>
    <name type="synonym">Musa ensete</name>
    <dbReference type="NCBI Taxonomy" id="4639"/>
    <lineage>
        <taxon>Eukaryota</taxon>
        <taxon>Viridiplantae</taxon>
        <taxon>Streptophyta</taxon>
        <taxon>Embryophyta</taxon>
        <taxon>Tracheophyta</taxon>
        <taxon>Spermatophyta</taxon>
        <taxon>Magnoliopsida</taxon>
        <taxon>Liliopsida</taxon>
        <taxon>Zingiberales</taxon>
        <taxon>Musaceae</taxon>
        <taxon>Ensete</taxon>
    </lineage>
</organism>
<dbReference type="AlphaFoldDB" id="A0A445MAB5"/>
<reference evidence="1" key="1">
    <citation type="journal article" date="2018" name="Data Brief">
        <title>Genome sequence data from 17 accessions of Ensete ventricosum, a staple food crop for millions in Ethiopia.</title>
        <authorList>
            <person name="Yemataw Z."/>
            <person name="Muzemil S."/>
            <person name="Ambachew D."/>
            <person name="Tripathi L."/>
            <person name="Tesfaye K."/>
            <person name="Chala A."/>
            <person name="Farbos A."/>
            <person name="O'Neill P."/>
            <person name="Moore K."/>
            <person name="Grant M."/>
            <person name="Studholme D.J."/>
        </authorList>
    </citation>
    <scope>NUCLEOTIDE SEQUENCE [LARGE SCALE GENOMIC DNA]</scope>
    <source>
        <tissue evidence="1">Leaf</tissue>
    </source>
</reference>
<evidence type="ECO:0000313" key="1">
    <source>
        <dbReference type="EMBL" id="RZR71202.1"/>
    </source>
</evidence>
<dbReference type="Proteomes" id="UP000290560">
    <property type="component" value="Unassembled WGS sequence"/>
</dbReference>
<proteinExistence type="predicted"/>
<sequence>MQPAPIRTPSRAADRLAAVPHPTVVHRRDVSTSNTLPKKWKYVYNHPKELIIGETSKGIQTQSFFRNFYANVIFLSQIEPTCIDEALRDDS</sequence>
<protein>
    <submittedName>
        <fullName evidence="1">Uncharacterized protein</fullName>
    </submittedName>
</protein>